<proteinExistence type="predicted"/>
<accession>A0A1Y1I206</accession>
<feature type="region of interest" description="Disordered" evidence="2">
    <location>
        <begin position="687"/>
        <end position="711"/>
    </location>
</feature>
<dbReference type="PANTHER" id="PTHR18937">
    <property type="entry name" value="STRUCTURAL MAINTENANCE OF CHROMOSOMES SMC FAMILY MEMBER"/>
    <property type="match status" value="1"/>
</dbReference>
<feature type="region of interest" description="Disordered" evidence="2">
    <location>
        <begin position="59"/>
        <end position="96"/>
    </location>
</feature>
<keyword evidence="4" id="KW-1185">Reference proteome</keyword>
<feature type="coiled-coil region" evidence="1">
    <location>
        <begin position="433"/>
        <end position="467"/>
    </location>
</feature>
<reference evidence="3 4" key="1">
    <citation type="journal article" date="2014" name="Nat. Commun.">
        <title>Klebsormidium flaccidum genome reveals primary factors for plant terrestrial adaptation.</title>
        <authorList>
            <person name="Hori K."/>
            <person name="Maruyama F."/>
            <person name="Fujisawa T."/>
            <person name="Togashi T."/>
            <person name="Yamamoto N."/>
            <person name="Seo M."/>
            <person name="Sato S."/>
            <person name="Yamada T."/>
            <person name="Mori H."/>
            <person name="Tajima N."/>
            <person name="Moriyama T."/>
            <person name="Ikeuchi M."/>
            <person name="Watanabe M."/>
            <person name="Wada H."/>
            <person name="Kobayashi K."/>
            <person name="Saito M."/>
            <person name="Masuda T."/>
            <person name="Sasaki-Sekimoto Y."/>
            <person name="Mashiguchi K."/>
            <person name="Awai K."/>
            <person name="Shimojima M."/>
            <person name="Masuda S."/>
            <person name="Iwai M."/>
            <person name="Nobusawa T."/>
            <person name="Narise T."/>
            <person name="Kondo S."/>
            <person name="Saito H."/>
            <person name="Sato R."/>
            <person name="Murakawa M."/>
            <person name="Ihara Y."/>
            <person name="Oshima-Yamada Y."/>
            <person name="Ohtaka K."/>
            <person name="Satoh M."/>
            <person name="Sonobe K."/>
            <person name="Ishii M."/>
            <person name="Ohtani R."/>
            <person name="Kanamori-Sato M."/>
            <person name="Honoki R."/>
            <person name="Miyazaki D."/>
            <person name="Mochizuki H."/>
            <person name="Umetsu J."/>
            <person name="Higashi K."/>
            <person name="Shibata D."/>
            <person name="Kamiya Y."/>
            <person name="Sato N."/>
            <person name="Nakamura Y."/>
            <person name="Tabata S."/>
            <person name="Ida S."/>
            <person name="Kurokawa K."/>
            <person name="Ohta H."/>
        </authorList>
    </citation>
    <scope>NUCLEOTIDE SEQUENCE [LARGE SCALE GENOMIC DNA]</scope>
    <source>
        <strain evidence="3 4">NIES-2285</strain>
    </source>
</reference>
<evidence type="ECO:0000256" key="1">
    <source>
        <dbReference type="SAM" id="Coils"/>
    </source>
</evidence>
<protein>
    <submittedName>
        <fullName evidence="3">Uncharacterized protein</fullName>
    </submittedName>
</protein>
<dbReference type="Proteomes" id="UP000054558">
    <property type="component" value="Unassembled WGS sequence"/>
</dbReference>
<sequence>MDSCRLVLPELSAKQHDGSTPAGAESRLNTEATVPKHPLSARLNLGNADIQDQLSFKSGALTERNTRTARSSRPPTVGFLGGAHTHSSKSGALTERGDRQWHALKSSVTWRPKREARGPLVQFLLKSAWGNEAQSASLRGTLEDDLKEKCGEDPQTSARNAEAESLEIAVDTLQKSYNELKNTSRSKETHLAAISAVLRDLREEGGEAPEERSSHRLPELEDSQLLFLSRPSLAYMGFSIDEDPVVCADKMQALADDEERKLRIRIHCQQRYVLEKAKLLDQQKQQQELLRRLSIECADRSHSLQIQQEEEEKAKASIAVFRKQMEALTKARARVAEARAARHAAFRDLQLKLEERRKHKENVIQEINARTGMSLKEKAAAVERKQIVVSVLKELHAAVLGPRIAKAVVKDGRLVGHDLFKALKRHEDNENKHQVLQAEVTAAEAHKQSLQARKEALEAELHAAACLPARPSERDERAGRDTEALEQRQGAARRRHEKAVRKWAELETQVAAAVSGLEGLIHVLEARAPTFPSSRNSAWCASSPPHSPRGDTTPADVVGTLELLVKEVLTPALTSLGKPAHPAESVARPHPAHGVHFPIDTSMDLAPGSFNYRLGAIGPRGSSADGRRSSFWNKGITRAELLKEAYVEAKAAEARRVQSAAASKVAGRQKNGSKLQTQLTYGKKMHFKPPLRDAQQGTATLTAGRTPRIDE</sequence>
<feature type="compositionally biased region" description="Basic and acidic residues" evidence="2">
    <location>
        <begin position="471"/>
        <end position="486"/>
    </location>
</feature>
<evidence type="ECO:0000313" key="3">
    <source>
        <dbReference type="EMBL" id="GAQ82158.1"/>
    </source>
</evidence>
<dbReference type="EMBL" id="DF237051">
    <property type="protein sequence ID" value="GAQ82158.1"/>
    <property type="molecule type" value="Genomic_DNA"/>
</dbReference>
<dbReference type="AlphaFoldDB" id="A0A1Y1I206"/>
<evidence type="ECO:0000256" key="2">
    <source>
        <dbReference type="SAM" id="MobiDB-lite"/>
    </source>
</evidence>
<feature type="region of interest" description="Disordered" evidence="2">
    <location>
        <begin position="11"/>
        <end position="31"/>
    </location>
</feature>
<evidence type="ECO:0000313" key="4">
    <source>
        <dbReference type="Proteomes" id="UP000054558"/>
    </source>
</evidence>
<feature type="region of interest" description="Disordered" evidence="2">
    <location>
        <begin position="470"/>
        <end position="493"/>
    </location>
</feature>
<organism evidence="3 4">
    <name type="scientific">Klebsormidium nitens</name>
    <name type="common">Green alga</name>
    <name type="synonym">Ulothrix nitens</name>
    <dbReference type="NCBI Taxonomy" id="105231"/>
    <lineage>
        <taxon>Eukaryota</taxon>
        <taxon>Viridiplantae</taxon>
        <taxon>Streptophyta</taxon>
        <taxon>Klebsormidiophyceae</taxon>
        <taxon>Klebsormidiales</taxon>
        <taxon>Klebsormidiaceae</taxon>
        <taxon>Klebsormidium</taxon>
    </lineage>
</organism>
<name>A0A1Y1I206_KLENI</name>
<gene>
    <name evidence="3" type="ORF">KFL_001020090</name>
</gene>
<keyword evidence="1" id="KW-0175">Coiled coil</keyword>